<dbReference type="Gene3D" id="3.30.465.10">
    <property type="match status" value="1"/>
</dbReference>
<dbReference type="InterPro" id="IPR036318">
    <property type="entry name" value="FAD-bd_PCMH-like_sf"/>
</dbReference>
<dbReference type="SUPFAM" id="SSF55103">
    <property type="entry name" value="FAD-linked oxidases, C-terminal domain"/>
    <property type="match status" value="1"/>
</dbReference>
<gene>
    <name evidence="12" type="primary">LOC116195245</name>
    <name evidence="11" type="synonym">LOC116189840</name>
</gene>
<dbReference type="GeneID" id="116195245"/>
<proteinExistence type="inferred from homology"/>
<reference evidence="11 12" key="2">
    <citation type="submission" date="2025-04" db="UniProtKB">
        <authorList>
            <consortium name="RefSeq"/>
        </authorList>
    </citation>
    <scope>IDENTIFICATION</scope>
    <source>
        <tissue evidence="11 12">Leaf</tissue>
    </source>
</reference>
<dbReference type="Pfam" id="PF01565">
    <property type="entry name" value="FAD_binding_4"/>
    <property type="match status" value="1"/>
</dbReference>
<keyword evidence="5" id="KW-0274">FAD</keyword>
<evidence type="ECO:0000256" key="5">
    <source>
        <dbReference type="ARBA" id="ARBA00022827"/>
    </source>
</evidence>
<evidence type="ECO:0000259" key="9">
    <source>
        <dbReference type="PROSITE" id="PS51387"/>
    </source>
</evidence>
<reference evidence="10" key="1">
    <citation type="journal article" date="2020" name="Plant Biotechnol. J.">
        <title>The pomegranate (Punica granatum L.) draft genome dissects genetic divergence between soft- and hard-seeded cultivars.</title>
        <authorList>
            <person name="Luo X."/>
            <person name="Li H."/>
            <person name="Wu Z."/>
            <person name="Yao W."/>
            <person name="Zhao P."/>
            <person name="Cao D."/>
            <person name="Yu H."/>
            <person name="Li K."/>
            <person name="Poudel K."/>
            <person name="Zhao D."/>
            <person name="Zhang F."/>
            <person name="Xia X."/>
            <person name="Chen L."/>
            <person name="Wang Q."/>
            <person name="Jing D."/>
            <person name="Cao S."/>
        </authorList>
    </citation>
    <scope>NUCLEOTIDE SEQUENCE [LARGE SCALE GENOMIC DNA]</scope>
</reference>
<evidence type="ECO:0000256" key="8">
    <source>
        <dbReference type="SAM" id="SignalP"/>
    </source>
</evidence>
<dbReference type="GO" id="GO:0019139">
    <property type="term" value="F:cytokinin dehydrogenase activity"/>
    <property type="evidence" value="ECO:0007669"/>
    <property type="project" value="UniProtKB-EC"/>
</dbReference>
<evidence type="ECO:0000256" key="3">
    <source>
        <dbReference type="ARBA" id="ARBA00011928"/>
    </source>
</evidence>
<evidence type="ECO:0000256" key="6">
    <source>
        <dbReference type="ARBA" id="ARBA00023002"/>
    </source>
</evidence>
<dbReference type="PANTHER" id="PTHR13878">
    <property type="entry name" value="GULONOLACTONE OXIDASE"/>
    <property type="match status" value="1"/>
</dbReference>
<evidence type="ECO:0000313" key="11">
    <source>
        <dbReference type="RefSeq" id="XP_031375438.1"/>
    </source>
</evidence>
<comment type="similarity">
    <text evidence="2">Belongs to the oxygen-dependent FAD-linked oxidoreductase family.</text>
</comment>
<dbReference type="Proteomes" id="UP000515151">
    <property type="component" value="Chromosome 2"/>
</dbReference>
<keyword evidence="8" id="KW-0732">Signal</keyword>
<evidence type="ECO:0000313" key="10">
    <source>
        <dbReference type="Proteomes" id="UP000515151"/>
    </source>
</evidence>
<dbReference type="InterPro" id="IPR006094">
    <property type="entry name" value="Oxid_FAD_bind_N"/>
</dbReference>
<dbReference type="AlphaFoldDB" id="A0A6P8CF72"/>
<dbReference type="Gene3D" id="3.30.43.10">
    <property type="entry name" value="Uridine Diphospho-n-acetylenolpyruvylglucosamine Reductase, domain 2"/>
    <property type="match status" value="1"/>
</dbReference>
<dbReference type="InterPro" id="IPR016170">
    <property type="entry name" value="Cytok_DH_C_sf"/>
</dbReference>
<feature type="domain" description="FAD-binding PCMH-type" evidence="9">
    <location>
        <begin position="51"/>
        <end position="228"/>
    </location>
</feature>
<dbReference type="InterPro" id="IPR016164">
    <property type="entry name" value="FAD-linked_Oxase-like_C"/>
</dbReference>
<evidence type="ECO:0000256" key="2">
    <source>
        <dbReference type="ARBA" id="ARBA00005466"/>
    </source>
</evidence>
<dbReference type="PROSITE" id="PS51387">
    <property type="entry name" value="FAD_PCMH"/>
    <property type="match status" value="1"/>
</dbReference>
<keyword evidence="4" id="KW-0285">Flavoprotein</keyword>
<name>A0A6P8CF72_PUNGR</name>
<sequence length="512" mass="56813">MKSFLSTKTMAIRGGTLILMLCLIVAVNAQDIGTDNSTNYDAAAKDFGGIISVKPLAFLAPLKSDDLARIVRSAYDSDNLTVAARGNGHSTNGQAMAKGGLVIAMRSVESGHFRLVKANGSAYYADVPGGALWEDVLDWCLGQGLSPRSMTDYLALTVGGTLSNAGVGGHTFRYGPHTSNVVGLEVITGKGEQVVCSEKENMELFFGALSGLGQFGIITRARILLQPAPEYVRWIRLVYAEFDEFTQDAESLITAPEGQSFNYIEGTAVVNSDDPINGWPSVPLHPNQTFNSTLIPKSAGPMLYFLEVALHYKNNDSRTAIDATVDVLLRRLRYVDGLEFQADVSYRDFLLRVKQEEQEARVQGAWYKPHPWLNIFLSRTDIAKFDQAVFKTVLKDGIGGRLLVYPVLRHKFDDRTSLVLPEAEIFYIVSILRLGLPIPNEPSVESMIAQNKEIIKVCEDNAFDYKLYLWNYETQEEWKTHFGKKWGIFAGRKMIFDPKAILSPGQNIFTRV</sequence>
<dbReference type="GO" id="GO:0071949">
    <property type="term" value="F:FAD binding"/>
    <property type="evidence" value="ECO:0007669"/>
    <property type="project" value="InterPro"/>
</dbReference>
<evidence type="ECO:0000256" key="1">
    <source>
        <dbReference type="ARBA" id="ARBA00001974"/>
    </source>
</evidence>
<comment type="catalytic activity">
    <reaction evidence="7">
        <text>N(6)-dimethylallyladenine + A + H2O = 3-methyl-2-butenal + adenine + AH2</text>
        <dbReference type="Rhea" id="RHEA:13625"/>
        <dbReference type="ChEBI" id="CHEBI:13193"/>
        <dbReference type="ChEBI" id="CHEBI:15377"/>
        <dbReference type="ChEBI" id="CHEBI:15825"/>
        <dbReference type="ChEBI" id="CHEBI:16708"/>
        <dbReference type="ChEBI" id="CHEBI:17499"/>
        <dbReference type="ChEBI" id="CHEBI:17660"/>
        <dbReference type="EC" id="1.5.99.12"/>
    </reaction>
</comment>
<dbReference type="RefSeq" id="XP_031375438.1">
    <property type="nucleotide sequence ID" value="XM_031519578.1"/>
</dbReference>
<dbReference type="InterPro" id="IPR015345">
    <property type="entry name" value="Cytokinin_DH_FAD/cytokin-bd"/>
</dbReference>
<dbReference type="GO" id="GO:0009690">
    <property type="term" value="P:cytokinin metabolic process"/>
    <property type="evidence" value="ECO:0007669"/>
    <property type="project" value="InterPro"/>
</dbReference>
<dbReference type="EC" id="1.5.99.12" evidence="3"/>
<feature type="signal peptide" evidence="8">
    <location>
        <begin position="1"/>
        <end position="29"/>
    </location>
</feature>
<dbReference type="OrthoDB" id="415825at2759"/>
<dbReference type="InterPro" id="IPR016167">
    <property type="entry name" value="FAD-bd_PCMH_sub1"/>
</dbReference>
<dbReference type="PANTHER" id="PTHR13878:SF112">
    <property type="entry name" value="CYTOKININ DEHYDROGENASE 7"/>
    <property type="match status" value="1"/>
</dbReference>
<dbReference type="SUPFAM" id="SSF56176">
    <property type="entry name" value="FAD-binding/transporter-associated domain-like"/>
    <property type="match status" value="1"/>
</dbReference>
<evidence type="ECO:0000313" key="12">
    <source>
        <dbReference type="RefSeq" id="XP_031380116.1"/>
    </source>
</evidence>
<dbReference type="Gene3D" id="3.40.462.10">
    <property type="entry name" value="FAD-linked oxidases, C-terminal domain"/>
    <property type="match status" value="1"/>
</dbReference>
<evidence type="ECO:0000256" key="4">
    <source>
        <dbReference type="ARBA" id="ARBA00022630"/>
    </source>
</evidence>
<comment type="cofactor">
    <cofactor evidence="1">
        <name>FAD</name>
        <dbReference type="ChEBI" id="CHEBI:57692"/>
    </cofactor>
</comment>
<feature type="chain" id="PRO_5044652678" description="cytokinin dehydrogenase" evidence="8">
    <location>
        <begin position="30"/>
        <end position="512"/>
    </location>
</feature>
<protein>
    <recommendedName>
        <fullName evidence="3">cytokinin dehydrogenase</fullName>
        <ecNumber evidence="3">1.5.99.12</ecNumber>
    </recommendedName>
</protein>
<keyword evidence="6" id="KW-0560">Oxidoreductase</keyword>
<keyword evidence="10" id="KW-1185">Reference proteome</keyword>
<dbReference type="RefSeq" id="XP_031380116.1">
    <property type="nucleotide sequence ID" value="XM_031524256.1"/>
</dbReference>
<organism evidence="10 12">
    <name type="scientific">Punica granatum</name>
    <name type="common">Pomegranate</name>
    <dbReference type="NCBI Taxonomy" id="22663"/>
    <lineage>
        <taxon>Eukaryota</taxon>
        <taxon>Viridiplantae</taxon>
        <taxon>Streptophyta</taxon>
        <taxon>Embryophyta</taxon>
        <taxon>Tracheophyta</taxon>
        <taxon>Spermatophyta</taxon>
        <taxon>Magnoliopsida</taxon>
        <taxon>eudicotyledons</taxon>
        <taxon>Gunneridae</taxon>
        <taxon>Pentapetalae</taxon>
        <taxon>rosids</taxon>
        <taxon>malvids</taxon>
        <taxon>Myrtales</taxon>
        <taxon>Lythraceae</taxon>
        <taxon>Punica</taxon>
    </lineage>
</organism>
<dbReference type="InterPro" id="IPR050432">
    <property type="entry name" value="FAD-linked_Oxidoreductases_BP"/>
</dbReference>
<accession>A0A6P8CF72</accession>
<dbReference type="Pfam" id="PF09265">
    <property type="entry name" value="Cytokin-bind"/>
    <property type="match status" value="1"/>
</dbReference>
<dbReference type="InterPro" id="IPR016166">
    <property type="entry name" value="FAD-bd_PCMH"/>
</dbReference>
<evidence type="ECO:0000256" key="7">
    <source>
        <dbReference type="ARBA" id="ARBA00048224"/>
    </source>
</evidence>
<dbReference type="InterPro" id="IPR016169">
    <property type="entry name" value="FAD-bd_PCMH_sub2"/>
</dbReference>